<accession>A0ABN6PTA4</accession>
<name>A0ABN6PTA4_9BURK</name>
<evidence type="ECO:0000313" key="3">
    <source>
        <dbReference type="Proteomes" id="UP001057498"/>
    </source>
</evidence>
<dbReference type="Proteomes" id="UP001057498">
    <property type="component" value="Chromosome"/>
</dbReference>
<dbReference type="Pfam" id="PF21082">
    <property type="entry name" value="MS_channel_3rd"/>
    <property type="match status" value="1"/>
</dbReference>
<dbReference type="InterPro" id="IPR049278">
    <property type="entry name" value="MS_channel_C"/>
</dbReference>
<reference evidence="2" key="1">
    <citation type="submission" date="2022-04" db="EMBL/GenBank/DDBJ databases">
        <title>Whole genome sequence of Sphaerotilus sp. FB-5.</title>
        <authorList>
            <person name="Takeda M."/>
            <person name="Narihara S."/>
            <person name="Akimoto M."/>
            <person name="Akimoto R."/>
            <person name="Nishiyashiki S."/>
            <person name="Murakami T."/>
        </authorList>
    </citation>
    <scope>NUCLEOTIDE SEQUENCE</scope>
    <source>
        <strain evidence="2">FB-5</strain>
    </source>
</reference>
<sequence length="76" mass="8376">MLIPNKDFITERVVNWTGPDESTRLLLPVGAAHGSDIARVHQLLLEAVRGHADIQPTPAPSVYFVGMRESSLLTRL</sequence>
<dbReference type="Gene3D" id="3.30.70.100">
    <property type="match status" value="1"/>
</dbReference>
<dbReference type="InterPro" id="IPR052702">
    <property type="entry name" value="MscS-like_channel"/>
</dbReference>
<organism evidence="2 3">
    <name type="scientific">Sphaerotilus microaerophilus</name>
    <dbReference type="NCBI Taxonomy" id="2914710"/>
    <lineage>
        <taxon>Bacteria</taxon>
        <taxon>Pseudomonadati</taxon>
        <taxon>Pseudomonadota</taxon>
        <taxon>Betaproteobacteria</taxon>
        <taxon>Burkholderiales</taxon>
        <taxon>Sphaerotilaceae</taxon>
        <taxon>Sphaerotilus</taxon>
    </lineage>
</organism>
<dbReference type="SUPFAM" id="SSF82689">
    <property type="entry name" value="Mechanosensitive channel protein MscS (YggB), C-terminal domain"/>
    <property type="match status" value="1"/>
</dbReference>
<dbReference type="RefSeq" id="WP_251969611.1">
    <property type="nucleotide sequence ID" value="NZ_AP025730.1"/>
</dbReference>
<gene>
    <name evidence="2" type="ORF">CATMQ487_32960</name>
</gene>
<dbReference type="PANTHER" id="PTHR30347:SF1">
    <property type="entry name" value="MECHANOSENSITIVE CHANNEL MSCK"/>
    <property type="match status" value="1"/>
</dbReference>
<protein>
    <recommendedName>
        <fullName evidence="1">Mechanosensitive ion channel MscS C-terminal domain-containing protein</fullName>
    </recommendedName>
</protein>
<dbReference type="EMBL" id="AP025730">
    <property type="protein sequence ID" value="BDI06326.1"/>
    <property type="molecule type" value="Genomic_DNA"/>
</dbReference>
<dbReference type="PANTHER" id="PTHR30347">
    <property type="entry name" value="POTASSIUM CHANNEL RELATED"/>
    <property type="match status" value="1"/>
</dbReference>
<proteinExistence type="predicted"/>
<dbReference type="InterPro" id="IPR011066">
    <property type="entry name" value="MscS_channel_C_sf"/>
</dbReference>
<keyword evidence="3" id="KW-1185">Reference proteome</keyword>
<evidence type="ECO:0000259" key="1">
    <source>
        <dbReference type="Pfam" id="PF21082"/>
    </source>
</evidence>
<evidence type="ECO:0000313" key="2">
    <source>
        <dbReference type="EMBL" id="BDI06326.1"/>
    </source>
</evidence>
<feature type="domain" description="Mechanosensitive ion channel MscS C-terminal" evidence="1">
    <location>
        <begin position="27"/>
        <end position="72"/>
    </location>
</feature>